<dbReference type="AlphaFoldDB" id="A0A8S0YV97"/>
<keyword evidence="2" id="KW-1185">Reference proteome</keyword>
<reference evidence="1 2" key="1">
    <citation type="submission" date="2020-04" db="EMBL/GenBank/DDBJ databases">
        <authorList>
            <person name="Wallbank WR R."/>
            <person name="Pardo Diaz C."/>
            <person name="Kozak K."/>
            <person name="Martin S."/>
            <person name="Jiggins C."/>
            <person name="Moest M."/>
            <person name="Warren A I."/>
            <person name="Byers J.R.P. K."/>
            <person name="Montejo-Kovacevich G."/>
            <person name="Yen C E."/>
        </authorList>
    </citation>
    <scope>NUCLEOTIDE SEQUENCE [LARGE SCALE GENOMIC DNA]</scope>
</reference>
<gene>
    <name evidence="1" type="ORF">APLA_LOCUS1757</name>
</gene>
<evidence type="ECO:0000313" key="2">
    <source>
        <dbReference type="Proteomes" id="UP000494106"/>
    </source>
</evidence>
<accession>A0A8S0YV97</accession>
<proteinExistence type="predicted"/>
<sequence>MQDMQDLQLQITITLPWHGKISYGVSEIVGISETHTFCLFAFFLSLKSTSENDNPSVNAKQKNDNLLKCKKYKAADGLSHKVG</sequence>
<protein>
    <submittedName>
        <fullName evidence="1">Uncharacterized protein</fullName>
    </submittedName>
</protein>
<comment type="caution">
    <text evidence="1">The sequence shown here is derived from an EMBL/GenBank/DDBJ whole genome shotgun (WGS) entry which is preliminary data.</text>
</comment>
<name>A0A8S0YV97_ARCPL</name>
<dbReference type="EMBL" id="CADEBC010000135">
    <property type="protein sequence ID" value="CAB3223665.1"/>
    <property type="molecule type" value="Genomic_DNA"/>
</dbReference>
<organism evidence="1 2">
    <name type="scientific">Arctia plantaginis</name>
    <name type="common">Wood tiger moth</name>
    <name type="synonym">Phalaena plantaginis</name>
    <dbReference type="NCBI Taxonomy" id="874455"/>
    <lineage>
        <taxon>Eukaryota</taxon>
        <taxon>Metazoa</taxon>
        <taxon>Ecdysozoa</taxon>
        <taxon>Arthropoda</taxon>
        <taxon>Hexapoda</taxon>
        <taxon>Insecta</taxon>
        <taxon>Pterygota</taxon>
        <taxon>Neoptera</taxon>
        <taxon>Endopterygota</taxon>
        <taxon>Lepidoptera</taxon>
        <taxon>Glossata</taxon>
        <taxon>Ditrysia</taxon>
        <taxon>Noctuoidea</taxon>
        <taxon>Erebidae</taxon>
        <taxon>Arctiinae</taxon>
        <taxon>Arctia</taxon>
    </lineage>
</organism>
<dbReference type="Proteomes" id="UP000494106">
    <property type="component" value="Unassembled WGS sequence"/>
</dbReference>
<evidence type="ECO:0000313" key="1">
    <source>
        <dbReference type="EMBL" id="CAB3223665.1"/>
    </source>
</evidence>